<evidence type="ECO:0000256" key="1">
    <source>
        <dbReference type="ARBA" id="ARBA00023002"/>
    </source>
</evidence>
<dbReference type="Pfam" id="PF04324">
    <property type="entry name" value="Fer2_BFD"/>
    <property type="match status" value="1"/>
</dbReference>
<dbReference type="PANTHER" id="PTHR42949:SF3">
    <property type="entry name" value="ANAEROBIC GLYCEROL-3-PHOSPHATE DEHYDROGENASE SUBUNIT B"/>
    <property type="match status" value="1"/>
</dbReference>
<gene>
    <name evidence="4" type="ORF">FHS39_003878</name>
</gene>
<dbReference type="PRINTS" id="PR00368">
    <property type="entry name" value="FADPNR"/>
</dbReference>
<dbReference type="InterPro" id="IPR017224">
    <property type="entry name" value="Opine_Oxase_asu/HCN_bsu"/>
</dbReference>
<dbReference type="PANTHER" id="PTHR42949">
    <property type="entry name" value="ANAEROBIC GLYCEROL-3-PHOSPHATE DEHYDROGENASE SUBUNIT B"/>
    <property type="match status" value="1"/>
</dbReference>
<evidence type="ECO:0000259" key="3">
    <source>
        <dbReference type="Pfam" id="PF07992"/>
    </source>
</evidence>
<accession>A0A7W7LR24</accession>
<sequence length="469" mass="48407">MTAPPRVVVVGAGPAGARAALAAARGGIRVVLVDGEPRVGGQYHRHPLAEPGSRRLHPLERSVVAQPRIEHLSRATVWALEAGPRPGSHLVHLQQGSADAAGRTQRTLVADALVLCTGAYDRVLPFPGWELPGVVTAGAARALAVGQRTAVGRRVVVSGTGPFLLPAAVSLLTAGSRVAGVYEAGKPSRWLRNLPAALRDGGPALLAELASYAGALARHRVPCRSRRAVVAAHGDGRVEAVTVARLDARWGVVPGSERVIAPVDALCVGYGFLPQLELPLAAGCLVRDGRVVVDARQATSAPGVYAAGEVTGVAGPVAAAAEGELAGLAAAADLSRACVPAREAAAAARVRAGRRFAAALEETYPIREGWRSRLTEDTLVCRCEEVTYGQLRDAVTDRGADAMRTIKLTCRVGLGACQGRICGRNAADLVAGLLGRPPADTLATDRRPLAHPVRLGDLASGPDGPPATC</sequence>
<dbReference type="SUPFAM" id="SSF51905">
    <property type="entry name" value="FAD/NAD(P)-binding domain"/>
    <property type="match status" value="1"/>
</dbReference>
<keyword evidence="5" id="KW-1185">Reference proteome</keyword>
<dbReference type="RefSeq" id="WP_184350568.1">
    <property type="nucleotide sequence ID" value="NZ_JACHJH010000005.1"/>
</dbReference>
<dbReference type="InterPro" id="IPR036188">
    <property type="entry name" value="FAD/NAD-bd_sf"/>
</dbReference>
<feature type="domain" description="FAD/NAD(P)-binding" evidence="3">
    <location>
        <begin position="6"/>
        <end position="320"/>
    </location>
</feature>
<dbReference type="InterPro" id="IPR007419">
    <property type="entry name" value="BFD-like_2Fe2S-bd_dom"/>
</dbReference>
<dbReference type="EMBL" id="JACHJH010000005">
    <property type="protein sequence ID" value="MBB4894820.1"/>
    <property type="molecule type" value="Genomic_DNA"/>
</dbReference>
<dbReference type="GO" id="GO:0016491">
    <property type="term" value="F:oxidoreductase activity"/>
    <property type="evidence" value="ECO:0007669"/>
    <property type="project" value="UniProtKB-KW"/>
</dbReference>
<evidence type="ECO:0000259" key="2">
    <source>
        <dbReference type="Pfam" id="PF04324"/>
    </source>
</evidence>
<dbReference type="Pfam" id="PF07992">
    <property type="entry name" value="Pyr_redox_2"/>
    <property type="match status" value="1"/>
</dbReference>
<reference evidence="4 5" key="1">
    <citation type="submission" date="2020-08" db="EMBL/GenBank/DDBJ databases">
        <title>Genomic Encyclopedia of Type Strains, Phase III (KMG-III): the genomes of soil and plant-associated and newly described type strains.</title>
        <authorList>
            <person name="Whitman W."/>
        </authorList>
    </citation>
    <scope>NUCLEOTIDE SEQUENCE [LARGE SCALE GENOMIC DNA]</scope>
    <source>
        <strain evidence="4 5">CECT 3266</strain>
    </source>
</reference>
<comment type="caution">
    <text evidence="4">The sequence shown here is derived from an EMBL/GenBank/DDBJ whole genome shotgun (WGS) entry which is preliminary data.</text>
</comment>
<keyword evidence="1" id="KW-0560">Oxidoreductase</keyword>
<dbReference type="InterPro" id="IPR051691">
    <property type="entry name" value="Metab_Enz_Cyan_OpOx_G3PDH"/>
</dbReference>
<evidence type="ECO:0000313" key="4">
    <source>
        <dbReference type="EMBL" id="MBB4894820.1"/>
    </source>
</evidence>
<feature type="domain" description="BFD-like [2Fe-2S]-binding" evidence="2">
    <location>
        <begin position="379"/>
        <end position="430"/>
    </location>
</feature>
<dbReference type="AlphaFoldDB" id="A0A7W7LR24"/>
<dbReference type="InterPro" id="IPR041854">
    <property type="entry name" value="BFD-like_2Fe2S-bd_dom_sf"/>
</dbReference>
<dbReference type="Gene3D" id="3.50.50.60">
    <property type="entry name" value="FAD/NAD(P)-binding domain"/>
    <property type="match status" value="2"/>
</dbReference>
<dbReference type="InterPro" id="IPR023753">
    <property type="entry name" value="FAD/NAD-binding_dom"/>
</dbReference>
<name>A0A7W7LR24_9ACTN</name>
<dbReference type="PRINTS" id="PR00469">
    <property type="entry name" value="PNDRDTASEII"/>
</dbReference>
<protein>
    <submittedName>
        <fullName evidence="4">NADPH-dependent 2,4-dienoyl-CoA reductase/sulfur reductase-like enzyme</fullName>
    </submittedName>
</protein>
<organism evidence="4 5">
    <name type="scientific">Streptomyces olivoverticillatus</name>
    <dbReference type="NCBI Taxonomy" id="66427"/>
    <lineage>
        <taxon>Bacteria</taxon>
        <taxon>Bacillati</taxon>
        <taxon>Actinomycetota</taxon>
        <taxon>Actinomycetes</taxon>
        <taxon>Kitasatosporales</taxon>
        <taxon>Streptomycetaceae</taxon>
        <taxon>Streptomyces</taxon>
    </lineage>
</organism>
<dbReference type="Proteomes" id="UP000556084">
    <property type="component" value="Unassembled WGS sequence"/>
</dbReference>
<dbReference type="CDD" id="cd19946">
    <property type="entry name" value="GlpA-like_Fer2_BFD-like"/>
    <property type="match status" value="1"/>
</dbReference>
<dbReference type="PIRSF" id="PIRSF037495">
    <property type="entry name" value="Opine_OX_OoxA/HcnB"/>
    <property type="match status" value="1"/>
</dbReference>
<proteinExistence type="predicted"/>
<dbReference type="Gene3D" id="1.10.10.1100">
    <property type="entry name" value="BFD-like [2Fe-2S]-binding domain"/>
    <property type="match status" value="1"/>
</dbReference>
<evidence type="ECO:0000313" key="5">
    <source>
        <dbReference type="Proteomes" id="UP000556084"/>
    </source>
</evidence>